<dbReference type="InterPro" id="IPR003231">
    <property type="entry name" value="ACP"/>
</dbReference>
<evidence type="ECO:0000256" key="3">
    <source>
        <dbReference type="HAMAP-Rule" id="MF_01217"/>
    </source>
</evidence>
<comment type="similarity">
    <text evidence="3">Belongs to the acyl carrier protein (ACP) family.</text>
</comment>
<comment type="function">
    <text evidence="3">Carrier of the growing fatty acid chain in fatty acid biosynthesis.</text>
</comment>
<name>A0A1M4XQB7_MARH1</name>
<dbReference type="AlphaFoldDB" id="A0A1M4XQB7"/>
<evidence type="ECO:0000256" key="1">
    <source>
        <dbReference type="ARBA" id="ARBA00022450"/>
    </source>
</evidence>
<protein>
    <recommendedName>
        <fullName evidence="3">Acyl carrier protein</fullName>
        <shortName evidence="3">ACP</shortName>
    </recommendedName>
</protein>
<reference evidence="5" key="1">
    <citation type="submission" date="2016-11" db="EMBL/GenBank/DDBJ databases">
        <authorList>
            <person name="Varghese N."/>
            <person name="Submissions S."/>
        </authorList>
    </citation>
    <scope>NUCLEOTIDE SEQUENCE [LARGE SCALE GENOMIC DNA]</scope>
    <source>
        <strain evidence="5">DSM 16785</strain>
    </source>
</reference>
<dbReference type="InterPro" id="IPR036736">
    <property type="entry name" value="ACP-like_sf"/>
</dbReference>
<dbReference type="PANTHER" id="PTHR20863:SF76">
    <property type="entry name" value="CARRIER DOMAIN-CONTAINING PROTEIN"/>
    <property type="match status" value="1"/>
</dbReference>
<comment type="PTM">
    <text evidence="3">4'-phosphopantetheine is transferred from CoA to a specific serine of apo-ACP by AcpS. This modification is essential for activity because fatty acids are bound in thioester linkage to the sulfhydryl of the prosthetic group.</text>
</comment>
<keyword evidence="3" id="KW-0276">Fatty acid metabolism</keyword>
<dbReference type="Proteomes" id="UP000184334">
    <property type="component" value="Unassembled WGS sequence"/>
</dbReference>
<evidence type="ECO:0000313" key="5">
    <source>
        <dbReference type="EMBL" id="SHE95794.1"/>
    </source>
</evidence>
<keyword evidence="3" id="KW-0275">Fatty acid biosynthesis</keyword>
<evidence type="ECO:0000259" key="4">
    <source>
        <dbReference type="PROSITE" id="PS50075"/>
    </source>
</evidence>
<comment type="subcellular location">
    <subcellularLocation>
        <location evidence="3">Cytoplasm</location>
    </subcellularLocation>
</comment>
<dbReference type="InterPro" id="IPR009081">
    <property type="entry name" value="PP-bd_ACP"/>
</dbReference>
<dbReference type="UniPathway" id="UPA00094"/>
<dbReference type="RefSeq" id="WP_072865021.1">
    <property type="nucleotide sequence ID" value="NZ_FQUI01000024.1"/>
</dbReference>
<feature type="domain" description="Carrier" evidence="4">
    <location>
        <begin position="1"/>
        <end position="79"/>
    </location>
</feature>
<dbReference type="Gene3D" id="1.10.1200.10">
    <property type="entry name" value="ACP-like"/>
    <property type="match status" value="1"/>
</dbReference>
<keyword evidence="2 3" id="KW-0597">Phosphoprotein</keyword>
<dbReference type="OrthoDB" id="9804551at2"/>
<sequence length="79" mass="8935">MDKKELFEKVVEIMAESLSVEKEKITEDANLTDDLELDSLELVDLTMDFENELGVSIDDSELEKIKTVGDIVEILSSKE</sequence>
<dbReference type="NCBIfam" id="NF002150">
    <property type="entry name" value="PRK00982.1-4"/>
    <property type="match status" value="1"/>
</dbReference>
<dbReference type="GO" id="GO:0000036">
    <property type="term" value="F:acyl carrier activity"/>
    <property type="evidence" value="ECO:0007669"/>
    <property type="project" value="UniProtKB-UniRule"/>
</dbReference>
<keyword evidence="1 3" id="KW-0596">Phosphopantetheine</keyword>
<keyword evidence="6" id="KW-1185">Reference proteome</keyword>
<keyword evidence="3" id="KW-0443">Lipid metabolism</keyword>
<evidence type="ECO:0000313" key="6">
    <source>
        <dbReference type="Proteomes" id="UP000184334"/>
    </source>
</evidence>
<comment type="caution">
    <text evidence="5">The sequence shown here is derived from an EMBL/GenBank/DDBJ whole genome shotgun (WGS) entry which is preliminary data.</text>
</comment>
<dbReference type="EMBL" id="FQUI01000024">
    <property type="protein sequence ID" value="SHE95794.1"/>
    <property type="molecule type" value="Genomic_DNA"/>
</dbReference>
<dbReference type="PANTHER" id="PTHR20863">
    <property type="entry name" value="ACYL CARRIER PROTEIN"/>
    <property type="match status" value="1"/>
</dbReference>
<keyword evidence="3" id="KW-0963">Cytoplasm</keyword>
<proteinExistence type="inferred from homology"/>
<feature type="modified residue" description="O-(pantetheine 4'-phosphoryl)serine" evidence="3">
    <location>
        <position position="39"/>
    </location>
</feature>
<dbReference type="STRING" id="1122195.SAMN02745164_01487"/>
<dbReference type="Pfam" id="PF00550">
    <property type="entry name" value="PP-binding"/>
    <property type="match status" value="1"/>
</dbReference>
<comment type="pathway">
    <text evidence="3">Lipid metabolism; fatty acid biosynthesis.</text>
</comment>
<dbReference type="GO" id="GO:0005829">
    <property type="term" value="C:cytosol"/>
    <property type="evidence" value="ECO:0007669"/>
    <property type="project" value="TreeGrafter"/>
</dbReference>
<gene>
    <name evidence="3" type="primary">acpP</name>
    <name evidence="5" type="ORF">SAMN02745164_01487</name>
</gene>
<evidence type="ECO:0000256" key="2">
    <source>
        <dbReference type="ARBA" id="ARBA00022553"/>
    </source>
</evidence>
<dbReference type="HAMAP" id="MF_01217">
    <property type="entry name" value="Acyl_carrier"/>
    <property type="match status" value="1"/>
</dbReference>
<dbReference type="NCBIfam" id="NF002148">
    <property type="entry name" value="PRK00982.1-2"/>
    <property type="match status" value="1"/>
</dbReference>
<dbReference type="SUPFAM" id="SSF47336">
    <property type="entry name" value="ACP-like"/>
    <property type="match status" value="1"/>
</dbReference>
<dbReference type="GO" id="GO:0000035">
    <property type="term" value="F:acyl binding"/>
    <property type="evidence" value="ECO:0007669"/>
    <property type="project" value="TreeGrafter"/>
</dbReference>
<organism evidence="5 6">
    <name type="scientific">Marinitoga hydrogenitolerans (strain DSM 16785 / JCM 12826 / AT1271)</name>
    <dbReference type="NCBI Taxonomy" id="1122195"/>
    <lineage>
        <taxon>Bacteria</taxon>
        <taxon>Thermotogati</taxon>
        <taxon>Thermotogota</taxon>
        <taxon>Thermotogae</taxon>
        <taxon>Petrotogales</taxon>
        <taxon>Petrotogaceae</taxon>
        <taxon>Marinitoga</taxon>
    </lineage>
</organism>
<dbReference type="PROSITE" id="PS50075">
    <property type="entry name" value="CARRIER"/>
    <property type="match status" value="1"/>
</dbReference>
<dbReference type="GO" id="GO:0016020">
    <property type="term" value="C:membrane"/>
    <property type="evidence" value="ECO:0007669"/>
    <property type="project" value="GOC"/>
</dbReference>
<dbReference type="GO" id="GO:0009245">
    <property type="term" value="P:lipid A biosynthetic process"/>
    <property type="evidence" value="ECO:0007669"/>
    <property type="project" value="TreeGrafter"/>
</dbReference>
<keyword evidence="3" id="KW-0444">Lipid biosynthesis</keyword>
<accession>A0A1M4XQB7</accession>